<evidence type="ECO:0008006" key="3">
    <source>
        <dbReference type="Google" id="ProtNLM"/>
    </source>
</evidence>
<protein>
    <recommendedName>
        <fullName evidence="3">SIR2-like domain-containing protein</fullName>
    </recommendedName>
</protein>
<reference evidence="1 2" key="1">
    <citation type="submission" date="2019-11" db="EMBL/GenBank/DDBJ databases">
        <title>Complete genome sequence of Pseudomonas syringae pv. coronafaciens isolate B19001 originated in imported oat cereal.</title>
        <authorList>
            <person name="Kim S.M."/>
            <person name="Lee B.C."/>
            <person name="Seo S.J."/>
            <person name="Lee J.E."/>
            <person name="Choi N.J."/>
            <person name="Park J.H."/>
        </authorList>
    </citation>
    <scope>NUCLEOTIDE SEQUENCE [LARGE SCALE GENOMIC DNA]</scope>
    <source>
        <strain evidence="1 2">B19001</strain>
    </source>
</reference>
<accession>A0AAE6QF20</accession>
<sequence length="298" mass="32895">MAILILLGAGASFGSEPNAESLTPPLGAHLFNALEALGGEASKVPDEIKQVFRSDFETGMALYFEKHSYKLQAFHRELSHFLSGFAPSITSFYVQLLNEFGKRNIVFSSLNYDMMLEEAAAKVGLSYHYDSVKRIGSVRVLKPHGSINFWPAIPASSIKNCIFEINGKGSAISSPVQTISKAAARLRCVEDDSLSPSISMYSKGKHVSVCPDFIGAQQNMFSRACRKASTIIALGVSVVPEDSHIWEPIRKSAAELIYFGNETDRVSLKGWSQNSGRGNLRYRQGYFEECLSFMRENI</sequence>
<proteinExistence type="predicted"/>
<evidence type="ECO:0000313" key="2">
    <source>
        <dbReference type="Proteomes" id="UP000423413"/>
    </source>
</evidence>
<dbReference type="RefSeq" id="WP_122355117.1">
    <property type="nucleotide sequence ID" value="NZ_CP046441.1"/>
</dbReference>
<dbReference type="EMBL" id="CP046441">
    <property type="protein sequence ID" value="QGT81556.1"/>
    <property type="molecule type" value="Genomic_DNA"/>
</dbReference>
<dbReference type="Proteomes" id="UP000423413">
    <property type="component" value="Chromosome"/>
</dbReference>
<dbReference type="AlphaFoldDB" id="A0AAE6QF20"/>
<gene>
    <name evidence="1" type="ORF">GMO17_10325</name>
</gene>
<organism evidence="1 2">
    <name type="scientific">Pseudomonas coronafaciens pv. coronafaciens</name>
    <dbReference type="NCBI Taxonomy" id="235275"/>
    <lineage>
        <taxon>Bacteria</taxon>
        <taxon>Pseudomonadati</taxon>
        <taxon>Pseudomonadota</taxon>
        <taxon>Gammaproteobacteria</taxon>
        <taxon>Pseudomonadales</taxon>
        <taxon>Pseudomonadaceae</taxon>
        <taxon>Pseudomonas</taxon>
        <taxon>Pseudomonas coronafaciens</taxon>
    </lineage>
</organism>
<name>A0AAE6QF20_9PSED</name>
<evidence type="ECO:0000313" key="1">
    <source>
        <dbReference type="EMBL" id="QGT81556.1"/>
    </source>
</evidence>